<dbReference type="AlphaFoldDB" id="A0A837DBF2"/>
<comment type="caution">
    <text evidence="9">The sequence shown here is derived from an EMBL/GenBank/DDBJ whole genome shotgun (WGS) entry which is preliminary data.</text>
</comment>
<feature type="domain" description="DUF7008" evidence="8">
    <location>
        <begin position="827"/>
        <end position="1204"/>
    </location>
</feature>
<dbReference type="InterPro" id="IPR002052">
    <property type="entry name" value="DNA_methylase_N6_adenine_CS"/>
</dbReference>
<evidence type="ECO:0000256" key="3">
    <source>
        <dbReference type="ARBA" id="ARBA00022679"/>
    </source>
</evidence>
<dbReference type="Proteomes" id="UP000030848">
    <property type="component" value="Unassembled WGS sequence"/>
</dbReference>
<feature type="compositionally biased region" description="Basic and acidic residues" evidence="6">
    <location>
        <begin position="1180"/>
        <end position="1193"/>
    </location>
</feature>
<evidence type="ECO:0000256" key="4">
    <source>
        <dbReference type="ARBA" id="ARBA00022691"/>
    </source>
</evidence>
<reference evidence="9 10" key="1">
    <citation type="submission" date="2014-10" db="EMBL/GenBank/DDBJ databases">
        <title>Genome sequence of Micropolyspora internatus JCM3315.</title>
        <authorList>
            <person name="Shin S.-K."/>
            <person name="Yi H."/>
        </authorList>
    </citation>
    <scope>NUCLEOTIDE SEQUENCE [LARGE SCALE GENOMIC DNA]</scope>
    <source>
        <strain evidence="9 10">JCM 3315</strain>
    </source>
</reference>
<dbReference type="InterPro" id="IPR029063">
    <property type="entry name" value="SAM-dependent_MTases_sf"/>
</dbReference>
<dbReference type="InterPro" id="IPR054277">
    <property type="entry name" value="DUF7008"/>
</dbReference>
<keyword evidence="4" id="KW-0949">S-adenosyl-L-methionine</keyword>
<comment type="catalytic activity">
    <reaction evidence="5">
        <text>a 2'-deoxyadenosine in DNA + S-adenosyl-L-methionine = an N(6)-methyl-2'-deoxyadenosine in DNA + S-adenosyl-L-homocysteine + H(+)</text>
        <dbReference type="Rhea" id="RHEA:15197"/>
        <dbReference type="Rhea" id="RHEA-COMP:12418"/>
        <dbReference type="Rhea" id="RHEA-COMP:12419"/>
        <dbReference type="ChEBI" id="CHEBI:15378"/>
        <dbReference type="ChEBI" id="CHEBI:57856"/>
        <dbReference type="ChEBI" id="CHEBI:59789"/>
        <dbReference type="ChEBI" id="CHEBI:90615"/>
        <dbReference type="ChEBI" id="CHEBI:90616"/>
        <dbReference type="EC" id="2.1.1.72"/>
    </reaction>
</comment>
<evidence type="ECO:0000259" key="7">
    <source>
        <dbReference type="Pfam" id="PF07669"/>
    </source>
</evidence>
<dbReference type="PANTHER" id="PTHR33841">
    <property type="entry name" value="DNA METHYLTRANSFERASE YEEA-RELATED"/>
    <property type="match status" value="1"/>
</dbReference>
<accession>A0A837DBF2</accession>
<name>A0A837DBF2_9PSEU</name>
<keyword evidence="2 9" id="KW-0489">Methyltransferase</keyword>
<dbReference type="PRINTS" id="PR00507">
    <property type="entry name" value="N12N6MTFRASE"/>
</dbReference>
<dbReference type="InterPro" id="IPR011639">
    <property type="entry name" value="MethylTrfase_TaqI-like_dom"/>
</dbReference>
<dbReference type="GO" id="GO:0009007">
    <property type="term" value="F:site-specific DNA-methyltransferase (adenine-specific) activity"/>
    <property type="evidence" value="ECO:0007669"/>
    <property type="project" value="UniProtKB-EC"/>
</dbReference>
<dbReference type="Gene3D" id="3.40.50.150">
    <property type="entry name" value="Vaccinia Virus protein VP39"/>
    <property type="match status" value="1"/>
</dbReference>
<feature type="domain" description="Type II methyltransferase M.TaqI-like" evidence="7">
    <location>
        <begin position="277"/>
        <end position="458"/>
    </location>
</feature>
<gene>
    <name evidence="9" type="ORF">MINT15_21110</name>
</gene>
<dbReference type="GO" id="GO:0003676">
    <property type="term" value="F:nucleic acid binding"/>
    <property type="evidence" value="ECO:0007669"/>
    <property type="project" value="InterPro"/>
</dbReference>
<dbReference type="GO" id="GO:0006304">
    <property type="term" value="P:DNA modification"/>
    <property type="evidence" value="ECO:0007669"/>
    <property type="project" value="InterPro"/>
</dbReference>
<evidence type="ECO:0000256" key="6">
    <source>
        <dbReference type="SAM" id="MobiDB-lite"/>
    </source>
</evidence>
<dbReference type="InterPro" id="IPR050953">
    <property type="entry name" value="N4_N6_ade-DNA_methylase"/>
</dbReference>
<evidence type="ECO:0000313" key="9">
    <source>
        <dbReference type="EMBL" id="KHF45229.1"/>
    </source>
</evidence>
<dbReference type="PROSITE" id="PS00092">
    <property type="entry name" value="N6_MTASE"/>
    <property type="match status" value="1"/>
</dbReference>
<dbReference type="PANTHER" id="PTHR33841:SF1">
    <property type="entry name" value="DNA METHYLTRANSFERASE A"/>
    <property type="match status" value="1"/>
</dbReference>
<keyword evidence="3 9" id="KW-0808">Transferase</keyword>
<organism evidence="9 10">
    <name type="scientific">Saccharomonospora viridis</name>
    <dbReference type="NCBI Taxonomy" id="1852"/>
    <lineage>
        <taxon>Bacteria</taxon>
        <taxon>Bacillati</taxon>
        <taxon>Actinomycetota</taxon>
        <taxon>Actinomycetes</taxon>
        <taxon>Pseudonocardiales</taxon>
        <taxon>Pseudonocardiaceae</taxon>
        <taxon>Saccharomonospora</taxon>
    </lineage>
</organism>
<dbReference type="SUPFAM" id="SSF53335">
    <property type="entry name" value="S-adenosyl-L-methionine-dependent methyltransferases"/>
    <property type="match status" value="1"/>
</dbReference>
<dbReference type="Pfam" id="PF07669">
    <property type="entry name" value="Eco57I"/>
    <property type="match status" value="1"/>
</dbReference>
<evidence type="ECO:0000256" key="1">
    <source>
        <dbReference type="ARBA" id="ARBA00011900"/>
    </source>
</evidence>
<dbReference type="RefSeq" id="WP_037310053.1">
    <property type="nucleotide sequence ID" value="NZ_FOWS01000002.1"/>
</dbReference>
<evidence type="ECO:0000256" key="5">
    <source>
        <dbReference type="ARBA" id="ARBA00047942"/>
    </source>
</evidence>
<sequence>MAVRGADLGELVKDLRKQVTVLEDDLRARAQEEPEFHTPLRAEYDAARKRERTAATWESWLDQRVTQVAAAWVLGTVFVRFCEDNGLIQWPFIAGPGERLVDAEERHEAYFREHPQDNDRDWIIAAFHHLAEAHPTAAGLFDARFNPLWEITPSFEAATALLQFWRRRGDDGEIRYDFTDPEWDTRFLGDLYQDLSEHARKTYALLQTPEFVEEFILDLTLEPAVEEFGLADLRTIDPACGSGHFLLGLFRRILTKWREVEPGTDQWELIQRTLASVHGCDKNPFAVSIARFRMLVAVLREANAMRLDQAPQFPINVAVGDSLMHGRGAPGIQGELFALDEPHTYTTEDVNEYVRSCDLLGKGSYHVVVGNPPYITVKDKQENKNYRDRYDACSGKYALSVPFAQRLFQLAIRRGGSERDAGYVGQITANSFMKREFGKKLIEDFFRTVQLTHVIDTSGAYIPGHGTPTVILVGRNHEYRQDDPVRAVLGIRGEPSQPEDPAKGLVWSAIVEQIHQPGSESEWVSVDDLTRESLASFPWSLSGGGSGDLVQSIIDRSVAILGSRIALVGFAAITAEDEAYFVDSYSTVARRGVEAALPMVTGDVVRDYVDHAELVTVWPYNADLSVRDLSSMPGFAKFVWPNRRVLERRKRFGTLIEDIPSLSWYEYGELYREKLRTPLSIAFAFVATHNHFVLDRGGKVFNRSAPVIKLPEGAGEDEHLELLGVLNSSTACFWLKQVSYPKGGDPVGGDGARVSVEAWSDRYEFTGTKLQEFPLPAVLPLELGRALDSLAQDLAAQEPSAIAEAATPTRERLDAARAEHARIRGRMIALQEELDWTVYHSYGLLDDAERARLTAPDLDTVPEVKLGERAFEIVLARKMAAGETETAWFERHGSTPITDIPAHWPEWYRQIVQARIDVIEKRRDIALIERPECKRRWATETWERKEADALRTWLLDRCERRDLWFGLRDGFEQPRTLTVHQLADAFRDDADMHAVAALYANDHLGKPDLPLAKVLETILTDQHVPYLAALRYKDSGLRKRAQWEQVWEKQREEDRTGQRLDIPVPPKYTSADFRKTSYWTHRGKLDVPKERFISYPDASPDADPSLLLGWAGWDHKDQAQALVNLINDRTADAGWETERLTPLLAGLAEVMPWVRQWHGEYDEEWEGVPADEYQAFLDEQRTKHQLTEDDLKNWRPAPTRRGRRGTAKETQQ</sequence>
<proteinExistence type="predicted"/>
<dbReference type="GO" id="GO:0032259">
    <property type="term" value="P:methylation"/>
    <property type="evidence" value="ECO:0007669"/>
    <property type="project" value="UniProtKB-KW"/>
</dbReference>
<feature type="region of interest" description="Disordered" evidence="6">
    <location>
        <begin position="1180"/>
        <end position="1212"/>
    </location>
</feature>
<dbReference type="NCBIfam" id="NF033451">
    <property type="entry name" value="BREX_2_MTaseX"/>
    <property type="match status" value="1"/>
</dbReference>
<evidence type="ECO:0000259" key="8">
    <source>
        <dbReference type="Pfam" id="PF22654"/>
    </source>
</evidence>
<dbReference type="Pfam" id="PF22654">
    <property type="entry name" value="DUF7008"/>
    <property type="match status" value="1"/>
</dbReference>
<protein>
    <recommendedName>
        <fullName evidence="1">site-specific DNA-methyltransferase (adenine-specific)</fullName>
        <ecNumber evidence="1">2.1.1.72</ecNumber>
    </recommendedName>
</protein>
<dbReference type="OrthoDB" id="4280289at2"/>
<evidence type="ECO:0000313" key="10">
    <source>
        <dbReference type="Proteomes" id="UP000030848"/>
    </source>
</evidence>
<dbReference type="EC" id="2.1.1.72" evidence="1"/>
<evidence type="ECO:0000256" key="2">
    <source>
        <dbReference type="ARBA" id="ARBA00022603"/>
    </source>
</evidence>
<dbReference type="EMBL" id="JRZE01000003">
    <property type="protein sequence ID" value="KHF45229.1"/>
    <property type="molecule type" value="Genomic_DNA"/>
</dbReference>